<dbReference type="EMBL" id="SLWM01000042">
    <property type="protein sequence ID" value="TCO09001.1"/>
    <property type="molecule type" value="Genomic_DNA"/>
</dbReference>
<comment type="caution">
    <text evidence="2">The sequence shown here is derived from an EMBL/GenBank/DDBJ whole genome shotgun (WGS) entry which is preliminary data.</text>
</comment>
<reference evidence="2 3" key="1">
    <citation type="journal article" date="2015" name="Stand. Genomic Sci.">
        <title>Genomic Encyclopedia of Bacterial and Archaeal Type Strains, Phase III: the genomes of soil and plant-associated and newly described type strains.</title>
        <authorList>
            <person name="Whitman W.B."/>
            <person name="Woyke T."/>
            <person name="Klenk H.P."/>
            <person name="Zhou Y."/>
            <person name="Lilburn T.G."/>
            <person name="Beck B.J."/>
            <person name="De Vos P."/>
            <person name="Vandamme P."/>
            <person name="Eisen J.A."/>
            <person name="Garrity G."/>
            <person name="Hugenholtz P."/>
            <person name="Kyrpides N.C."/>
        </authorList>
    </citation>
    <scope>NUCLEOTIDE SEQUENCE [LARGE SCALE GENOMIC DNA]</scope>
    <source>
        <strain evidence="2 3">VKM Ac-2538</strain>
    </source>
</reference>
<dbReference type="Proteomes" id="UP000295818">
    <property type="component" value="Unassembled WGS sequence"/>
</dbReference>
<keyword evidence="3" id="KW-1185">Reference proteome</keyword>
<gene>
    <name evidence="2" type="ORF">EV644_14233</name>
</gene>
<dbReference type="RefSeq" id="WP_199240367.1">
    <property type="nucleotide sequence ID" value="NZ_SLWM01000042.1"/>
</dbReference>
<evidence type="ECO:0000256" key="1">
    <source>
        <dbReference type="SAM" id="MobiDB-lite"/>
    </source>
</evidence>
<name>A0ABY2B6U2_9ACTN</name>
<evidence type="ECO:0000313" key="3">
    <source>
        <dbReference type="Proteomes" id="UP000295818"/>
    </source>
</evidence>
<organism evidence="2 3">
    <name type="scientific">Kribbella orskensis</name>
    <dbReference type="NCBI Taxonomy" id="2512216"/>
    <lineage>
        <taxon>Bacteria</taxon>
        <taxon>Bacillati</taxon>
        <taxon>Actinomycetota</taxon>
        <taxon>Actinomycetes</taxon>
        <taxon>Propionibacteriales</taxon>
        <taxon>Kribbellaceae</taxon>
        <taxon>Kribbella</taxon>
    </lineage>
</organism>
<sequence length="117" mass="13639">MQLRGQRELLKVLNSTTFDLLVLVGDVYQIESIQFGNWFSLARSYVPKESVFELTKPWRTDDEALLTLWDRVRSLDDRIEESLSKNGYFRSRGRLAKATAAAPAMNDRGPRRGRRRY</sequence>
<accession>A0ABY2B6U2</accession>
<feature type="region of interest" description="Disordered" evidence="1">
    <location>
        <begin position="98"/>
        <end position="117"/>
    </location>
</feature>
<proteinExistence type="predicted"/>
<evidence type="ECO:0000313" key="2">
    <source>
        <dbReference type="EMBL" id="TCO09001.1"/>
    </source>
</evidence>
<protein>
    <submittedName>
        <fullName evidence="2">Uncharacterized protein</fullName>
    </submittedName>
</protein>